<reference evidence="1 2" key="1">
    <citation type="submission" date="2014-11" db="EMBL/GenBank/DDBJ databases">
        <authorList>
            <person name="Zhu J."/>
            <person name="Qi W."/>
            <person name="Song R."/>
        </authorList>
    </citation>
    <scope>NUCLEOTIDE SEQUENCE [LARGE SCALE GENOMIC DNA]</scope>
</reference>
<gene>
    <name evidence="1" type="ORF">Vbra_20951</name>
</gene>
<evidence type="ECO:0000313" key="2">
    <source>
        <dbReference type="Proteomes" id="UP000041254"/>
    </source>
</evidence>
<sequence length="146" mass="16318">MSGASLAPAWRQLSARTPFSAFKTSPQVWWDFGSFCDGRLLFVDKALSLSREGGVTNKERFGKRRASLWRESRRGFEFSPSRDGVFQKRKQRTFSTPALLISHCSPHISFVSVHFSAGEILGSLQLCKGYSCGDGWRCVHGEVQPA</sequence>
<dbReference type="InParanoid" id="A0A0G4EW79"/>
<keyword evidence="2" id="KW-1185">Reference proteome</keyword>
<dbReference type="EMBL" id="CDMY01000334">
    <property type="protein sequence ID" value="CEM02713.1"/>
    <property type="molecule type" value="Genomic_DNA"/>
</dbReference>
<protein>
    <submittedName>
        <fullName evidence="1">Uncharacterized protein</fullName>
    </submittedName>
</protein>
<evidence type="ECO:0000313" key="1">
    <source>
        <dbReference type="EMBL" id="CEM02713.1"/>
    </source>
</evidence>
<proteinExistence type="predicted"/>
<dbReference type="AlphaFoldDB" id="A0A0G4EW79"/>
<accession>A0A0G4EW79</accession>
<name>A0A0G4EW79_VITBC</name>
<dbReference type="VEuPathDB" id="CryptoDB:Vbra_20951"/>
<dbReference type="Proteomes" id="UP000041254">
    <property type="component" value="Unassembled WGS sequence"/>
</dbReference>
<organism evidence="1 2">
    <name type="scientific">Vitrella brassicaformis (strain CCMP3155)</name>
    <dbReference type="NCBI Taxonomy" id="1169540"/>
    <lineage>
        <taxon>Eukaryota</taxon>
        <taxon>Sar</taxon>
        <taxon>Alveolata</taxon>
        <taxon>Colpodellida</taxon>
        <taxon>Vitrellaceae</taxon>
        <taxon>Vitrella</taxon>
    </lineage>
</organism>